<dbReference type="InterPro" id="IPR036873">
    <property type="entry name" value="Rhodanese-like_dom_sf"/>
</dbReference>
<evidence type="ECO:0000259" key="1">
    <source>
        <dbReference type="PROSITE" id="PS50206"/>
    </source>
</evidence>
<dbReference type="PANTHER" id="PTHR43268">
    <property type="entry name" value="THIOSULFATE SULFURTRANSFERASE/RHODANESE-LIKE DOMAIN-CONTAINING PROTEIN 2"/>
    <property type="match status" value="1"/>
</dbReference>
<dbReference type="Gene3D" id="3.30.70.100">
    <property type="match status" value="1"/>
</dbReference>
<sequence>MAEFTTLLFYFYVDIDQNDLPSIIEEQIQLCQRLGMRGRFRVSPEGMNGTADGEDDSIKEYMRCMDEDERWPQIHWKLGKCSEITRNPFLSVKKAKEVVSLDLHPKVNEKLKSIETGEHLSPEEFHSGLLEATKNGPNSNTILLDVRNLYESRIGRFEADGISTVDPMTRKFSDFRSFVDENADDLRNKTIFAYCTGGVRCEKATQYLKYAAGVSNVKQCHGGIHAYLEQFPDGGFFRGKNFVYDPRIAVAPRDSSLVVGQCALCSAKYDNYEADIRCSLCRMLVLACDECQNDRKEELESIVCEHCHLSGRQTLKAQNLAQSEASAITA</sequence>
<evidence type="ECO:0000313" key="2">
    <source>
        <dbReference type="EMBL" id="CAD9870478.1"/>
    </source>
</evidence>
<organism evidence="2">
    <name type="scientific">Fibrocapsa japonica</name>
    <dbReference type="NCBI Taxonomy" id="94617"/>
    <lineage>
        <taxon>Eukaryota</taxon>
        <taxon>Sar</taxon>
        <taxon>Stramenopiles</taxon>
        <taxon>Ochrophyta</taxon>
        <taxon>Raphidophyceae</taxon>
        <taxon>Chattonellales</taxon>
        <taxon>Chattonellaceae</taxon>
        <taxon>Fibrocapsa</taxon>
    </lineage>
</organism>
<name>A0A7S2V3B9_9STRA</name>
<dbReference type="Pfam" id="PF00581">
    <property type="entry name" value="Rhodanese"/>
    <property type="match status" value="1"/>
</dbReference>
<protein>
    <recommendedName>
        <fullName evidence="1">Rhodanese domain-containing protein</fullName>
    </recommendedName>
</protein>
<dbReference type="SMART" id="SM00450">
    <property type="entry name" value="RHOD"/>
    <property type="match status" value="1"/>
</dbReference>
<dbReference type="Pfam" id="PF12368">
    <property type="entry name" value="Rhodanese_C"/>
    <property type="match status" value="1"/>
</dbReference>
<dbReference type="AlphaFoldDB" id="A0A7S2V3B9"/>
<feature type="domain" description="Rhodanese" evidence="1">
    <location>
        <begin position="137"/>
        <end position="236"/>
    </location>
</feature>
<dbReference type="InterPro" id="IPR022111">
    <property type="entry name" value="Rhodanese_C"/>
</dbReference>
<accession>A0A7S2V3B9</accession>
<dbReference type="SUPFAM" id="SSF52821">
    <property type="entry name" value="Rhodanese/Cell cycle control phosphatase"/>
    <property type="match status" value="1"/>
</dbReference>
<dbReference type="Pfam" id="PF17773">
    <property type="entry name" value="UPF0176_N"/>
    <property type="match status" value="1"/>
</dbReference>
<reference evidence="2" key="1">
    <citation type="submission" date="2021-01" db="EMBL/GenBank/DDBJ databases">
        <authorList>
            <person name="Corre E."/>
            <person name="Pelletier E."/>
            <person name="Niang G."/>
            <person name="Scheremetjew M."/>
            <person name="Finn R."/>
            <person name="Kale V."/>
            <person name="Holt S."/>
            <person name="Cochrane G."/>
            <person name="Meng A."/>
            <person name="Brown T."/>
            <person name="Cohen L."/>
        </authorList>
    </citation>
    <scope>NUCLEOTIDE SEQUENCE</scope>
    <source>
        <strain evidence="2">CCMP1661</strain>
    </source>
</reference>
<proteinExistence type="predicted"/>
<dbReference type="PANTHER" id="PTHR43268:SF6">
    <property type="entry name" value="THIOSULFATE SULFURTRANSFERASE_RHODANESE-LIKE DOMAIN-CONTAINING PROTEIN 2"/>
    <property type="match status" value="1"/>
</dbReference>
<dbReference type="PROSITE" id="PS50206">
    <property type="entry name" value="RHODANESE_3"/>
    <property type="match status" value="1"/>
</dbReference>
<dbReference type="InterPro" id="IPR001763">
    <property type="entry name" value="Rhodanese-like_dom"/>
</dbReference>
<dbReference type="EMBL" id="HBHR01019023">
    <property type="protein sequence ID" value="CAD9870478.1"/>
    <property type="molecule type" value="Transcribed_RNA"/>
</dbReference>
<dbReference type="InterPro" id="IPR040503">
    <property type="entry name" value="TRHO_N"/>
</dbReference>
<gene>
    <name evidence="2" type="ORF">FJAP1339_LOCUS9665</name>
</gene>
<dbReference type="Gene3D" id="3.40.250.10">
    <property type="entry name" value="Rhodanese-like domain"/>
    <property type="match status" value="1"/>
</dbReference>
<dbReference type="InterPro" id="IPR020936">
    <property type="entry name" value="TrhO"/>
</dbReference>